<dbReference type="PANTHER" id="PTHR43709">
    <property type="entry name" value="ACONITATE ISOMERASE-RELATED"/>
    <property type="match status" value="1"/>
</dbReference>
<dbReference type="OrthoDB" id="10267539at2759"/>
<sequence>MAQCPAFLPLTRSTRFAFFKPIPKFQQTRRQLSILDTVSTLTKPTRRGSQNSLPAAYYRGGTSRAIFFRREDLPSDQKQWAPIFLGAIGSPDPLFGRQLDGLGGGISSLSKICVVGKSTHPDADVDYTFAALGVRDDSVDYSSNCGNMSAAVGPFAVDANIVPTEVPTAGTEGVDTTVRIHNTNTGKMIHSTFRVVDGEAEAAGEFSIDGVGGTSSRIQLDFMDPAGSKTGKLFPTGNTTDGIAGVRATLIDAGNPCVFITADELGVDGTLSPEKIDANVDLKKRLEEIRCEAAVKMGIAKDVDNVPGSVPKIGFVSTPTESAKGNVVVRAMSVGQPHKAIPITVALAVAAAAKIPGTIVADNLARKDDSIFVISHAGGVLPVSAKFDSEGHLISASVYGSARRLMEGRVFWK</sequence>
<keyword evidence="2" id="KW-0413">Isomerase</keyword>
<name>S8A4L2_DACHA</name>
<comment type="similarity">
    <text evidence="1">Belongs to the PrpF family.</text>
</comment>
<accession>S8A4L2</accession>
<dbReference type="OMA" id="MQTAIPC"/>
<dbReference type="eggNOG" id="ENOG502QSUX">
    <property type="taxonomic scope" value="Eukaryota"/>
</dbReference>
<comment type="caution">
    <text evidence="3">The sequence shown here is derived from an EMBL/GenBank/DDBJ whole genome shotgun (WGS) entry which is preliminary data.</text>
</comment>
<dbReference type="HOGENOM" id="CLU_026443_0_0_1"/>
<protein>
    <recommendedName>
        <fullName evidence="5">PrpF protein</fullName>
    </recommendedName>
</protein>
<evidence type="ECO:0000256" key="1">
    <source>
        <dbReference type="ARBA" id="ARBA00007673"/>
    </source>
</evidence>
<dbReference type="Pfam" id="PF04303">
    <property type="entry name" value="PrpF"/>
    <property type="match status" value="1"/>
</dbReference>
<dbReference type="GO" id="GO:0016853">
    <property type="term" value="F:isomerase activity"/>
    <property type="evidence" value="ECO:0007669"/>
    <property type="project" value="UniProtKB-KW"/>
</dbReference>
<dbReference type="PANTHER" id="PTHR43709:SF2">
    <property type="entry name" value="DUF453 DOMAIN PROTEIN (AFU_ORTHOLOGUE AFUA_6G00360)"/>
    <property type="match status" value="1"/>
</dbReference>
<dbReference type="Proteomes" id="UP000015100">
    <property type="component" value="Unassembled WGS sequence"/>
</dbReference>
<dbReference type="EMBL" id="AQGS01000598">
    <property type="protein sequence ID" value="EPS37935.1"/>
    <property type="molecule type" value="Genomic_DNA"/>
</dbReference>
<evidence type="ECO:0000313" key="3">
    <source>
        <dbReference type="EMBL" id="EPS37935.1"/>
    </source>
</evidence>
<evidence type="ECO:0000256" key="2">
    <source>
        <dbReference type="ARBA" id="ARBA00023235"/>
    </source>
</evidence>
<organism evidence="3 4">
    <name type="scientific">Dactylellina haptotyla (strain CBS 200.50)</name>
    <name type="common">Nematode-trapping fungus</name>
    <name type="synonym">Monacrosporium haptotylum</name>
    <dbReference type="NCBI Taxonomy" id="1284197"/>
    <lineage>
        <taxon>Eukaryota</taxon>
        <taxon>Fungi</taxon>
        <taxon>Dikarya</taxon>
        <taxon>Ascomycota</taxon>
        <taxon>Pezizomycotina</taxon>
        <taxon>Orbiliomycetes</taxon>
        <taxon>Orbiliales</taxon>
        <taxon>Orbiliaceae</taxon>
        <taxon>Dactylellina</taxon>
    </lineage>
</organism>
<dbReference type="AlphaFoldDB" id="S8A4L2"/>
<proteinExistence type="inferred from homology"/>
<dbReference type="STRING" id="1284197.S8A4L2"/>
<gene>
    <name evidence="3" type="ORF">H072_8413</name>
</gene>
<reference evidence="3 4" key="1">
    <citation type="journal article" date="2013" name="PLoS Genet.">
        <title>Genomic mechanisms accounting for the adaptation to parasitism in nematode-trapping fungi.</title>
        <authorList>
            <person name="Meerupati T."/>
            <person name="Andersson K.M."/>
            <person name="Friman E."/>
            <person name="Kumar D."/>
            <person name="Tunlid A."/>
            <person name="Ahren D."/>
        </authorList>
    </citation>
    <scope>NUCLEOTIDE SEQUENCE [LARGE SCALE GENOMIC DNA]</scope>
    <source>
        <strain evidence="3 4">CBS 200.50</strain>
    </source>
</reference>
<keyword evidence="4" id="KW-1185">Reference proteome</keyword>
<dbReference type="InterPro" id="IPR007400">
    <property type="entry name" value="PrpF-like"/>
</dbReference>
<evidence type="ECO:0008006" key="5">
    <source>
        <dbReference type="Google" id="ProtNLM"/>
    </source>
</evidence>
<evidence type="ECO:0000313" key="4">
    <source>
        <dbReference type="Proteomes" id="UP000015100"/>
    </source>
</evidence>
<reference evidence="4" key="2">
    <citation type="submission" date="2013-04" db="EMBL/GenBank/DDBJ databases">
        <title>Genomic mechanisms accounting for the adaptation to parasitism in nematode-trapping fungi.</title>
        <authorList>
            <person name="Ahren D.G."/>
        </authorList>
    </citation>
    <scope>NUCLEOTIDE SEQUENCE [LARGE SCALE GENOMIC DNA]</scope>
    <source>
        <strain evidence="4">CBS 200.50</strain>
    </source>
</reference>
<dbReference type="Gene3D" id="3.10.310.10">
    <property type="entry name" value="Diaminopimelate Epimerase, Chain A, domain 1"/>
    <property type="match status" value="2"/>
</dbReference>
<dbReference type="SUPFAM" id="SSF54506">
    <property type="entry name" value="Diaminopimelate epimerase-like"/>
    <property type="match status" value="2"/>
</dbReference>